<evidence type="ECO:0000313" key="3">
    <source>
        <dbReference type="Proteomes" id="UP000024635"/>
    </source>
</evidence>
<organism evidence="2 3">
    <name type="scientific">Ancylostoma ceylanicum</name>
    <dbReference type="NCBI Taxonomy" id="53326"/>
    <lineage>
        <taxon>Eukaryota</taxon>
        <taxon>Metazoa</taxon>
        <taxon>Ecdysozoa</taxon>
        <taxon>Nematoda</taxon>
        <taxon>Chromadorea</taxon>
        <taxon>Rhabditida</taxon>
        <taxon>Rhabditina</taxon>
        <taxon>Rhabditomorpha</taxon>
        <taxon>Strongyloidea</taxon>
        <taxon>Ancylostomatidae</taxon>
        <taxon>Ancylostomatinae</taxon>
        <taxon>Ancylostoma</taxon>
    </lineage>
</organism>
<accession>A0A016TM25</accession>
<dbReference type="AlphaFoldDB" id="A0A016TM25"/>
<proteinExistence type="predicted"/>
<comment type="caution">
    <text evidence="2">The sequence shown here is derived from an EMBL/GenBank/DDBJ whole genome shotgun (WGS) entry which is preliminary data.</text>
</comment>
<reference evidence="3" key="1">
    <citation type="journal article" date="2015" name="Nat. Genet.">
        <title>The genome and transcriptome of the zoonotic hookworm Ancylostoma ceylanicum identify infection-specific gene families.</title>
        <authorList>
            <person name="Schwarz E.M."/>
            <person name="Hu Y."/>
            <person name="Antoshechkin I."/>
            <person name="Miller M.M."/>
            <person name="Sternberg P.W."/>
            <person name="Aroian R.V."/>
        </authorList>
    </citation>
    <scope>NUCLEOTIDE SEQUENCE</scope>
    <source>
        <strain evidence="3">HY135</strain>
    </source>
</reference>
<evidence type="ECO:0000313" key="2">
    <source>
        <dbReference type="EMBL" id="EYC03795.1"/>
    </source>
</evidence>
<dbReference type="Proteomes" id="UP000024635">
    <property type="component" value="Unassembled WGS sequence"/>
</dbReference>
<sequence>MHYVDTQTERHDANDAARASGSRPLQSHVQSFSKRWTDCAIAPSRQDLNEGCGESMLLVRGSSRSCRDSAAATLRKRRRNPSIFLRRTVQSIDRTTIGKF</sequence>
<name>A0A016TM25_9BILA</name>
<gene>
    <name evidence="2" type="primary">Acey_s0091.g2429</name>
    <name evidence="2" type="ORF">Y032_0091g2429</name>
</gene>
<feature type="region of interest" description="Disordered" evidence="1">
    <location>
        <begin position="1"/>
        <end position="28"/>
    </location>
</feature>
<dbReference type="EMBL" id="JARK01001427">
    <property type="protein sequence ID" value="EYC03795.1"/>
    <property type="molecule type" value="Genomic_DNA"/>
</dbReference>
<keyword evidence="3" id="KW-1185">Reference proteome</keyword>
<evidence type="ECO:0000256" key="1">
    <source>
        <dbReference type="SAM" id="MobiDB-lite"/>
    </source>
</evidence>
<protein>
    <submittedName>
        <fullName evidence="2">Uncharacterized protein</fullName>
    </submittedName>
</protein>